<sequence>MGIVSDPLLGKFSVLNDEWQVDLPTGTFISPELQPERPEQMLMFAPRLRNGSISADVTPLKGGKSPREAVSLEAAIVFRHGSPEGYYYAGTSAFDTKFFMAKVLQGPYFQARGYVGRRSSVLAGRTYRLRVEFSGSQITLYENDVQQFSVFDDAYAGGQVGLRTFRTQARFANVRIRPATPRCFVIMPFTSELSFVYRVMKEVVESYGISCERADEVYLSRPVMDDVKTRIAEADLVIVDFTGRNPNVYYEAGLADAYKKDWIVLAQSSEDMTFDVRHVRSVRYSNTMGADLKLRADLDQALRGLGYGQAAR</sequence>
<dbReference type="Gene3D" id="2.60.120.560">
    <property type="entry name" value="Exo-inulinase, domain 1"/>
    <property type="match status" value="1"/>
</dbReference>
<dbReference type="Gene3D" id="3.40.50.450">
    <property type="match status" value="1"/>
</dbReference>
<comment type="caution">
    <text evidence="1">The sequence shown here is derived from an EMBL/GenBank/DDBJ whole genome shotgun (WGS) entry which is preliminary data.</text>
</comment>
<keyword evidence="2" id="KW-1185">Reference proteome</keyword>
<proteinExistence type="predicted"/>
<evidence type="ECO:0000313" key="2">
    <source>
        <dbReference type="Proteomes" id="UP000301751"/>
    </source>
</evidence>
<name>A0A480AS63_9BURK</name>
<dbReference type="EMBL" id="BJCL01000004">
    <property type="protein sequence ID" value="GCL63137.1"/>
    <property type="molecule type" value="Genomic_DNA"/>
</dbReference>
<protein>
    <submittedName>
        <fullName evidence="1">Uncharacterized protein</fullName>
    </submittedName>
</protein>
<organism evidence="1 2">
    <name type="scientific">Pseudaquabacterium pictum</name>
    <dbReference type="NCBI Taxonomy" id="2315236"/>
    <lineage>
        <taxon>Bacteria</taxon>
        <taxon>Pseudomonadati</taxon>
        <taxon>Pseudomonadota</taxon>
        <taxon>Betaproteobacteria</taxon>
        <taxon>Burkholderiales</taxon>
        <taxon>Sphaerotilaceae</taxon>
        <taxon>Pseudaquabacterium</taxon>
    </lineage>
</organism>
<dbReference type="AlphaFoldDB" id="A0A480AS63"/>
<dbReference type="Proteomes" id="UP000301751">
    <property type="component" value="Unassembled WGS sequence"/>
</dbReference>
<evidence type="ECO:0000313" key="1">
    <source>
        <dbReference type="EMBL" id="GCL63137.1"/>
    </source>
</evidence>
<accession>A0A480AS63</accession>
<gene>
    <name evidence="1" type="ORF">AQPW35_22180</name>
</gene>
<reference evidence="2" key="1">
    <citation type="submission" date="2019-03" db="EMBL/GenBank/DDBJ databases">
        <title>Aquabacterium pictum sp.nov., the first bacteriochlorophyll a-containing freshwater bacterium in the genus Aquabacterium of the class Betaproteobacteria.</title>
        <authorList>
            <person name="Hirose S."/>
            <person name="Tank M."/>
            <person name="Hara E."/>
            <person name="Tamaki H."/>
            <person name="Takaichi S."/>
            <person name="Haruta S."/>
            <person name="Hanada S."/>
        </authorList>
    </citation>
    <scope>NUCLEOTIDE SEQUENCE [LARGE SCALE GENOMIC DNA]</scope>
    <source>
        <strain evidence="2">W35</strain>
    </source>
</reference>